<keyword evidence="4" id="KW-1185">Reference proteome</keyword>
<dbReference type="PANTHER" id="PTHR34477">
    <property type="entry name" value="UPF0213 PROTEIN YHBQ"/>
    <property type="match status" value="1"/>
</dbReference>
<comment type="similarity">
    <text evidence="1">Belongs to the UPF0213 family.</text>
</comment>
<organism evidence="3 4">
    <name type="scientific">Desulfovibrio subterraneus</name>
    <dbReference type="NCBI Taxonomy" id="2718620"/>
    <lineage>
        <taxon>Bacteria</taxon>
        <taxon>Pseudomonadati</taxon>
        <taxon>Thermodesulfobacteriota</taxon>
        <taxon>Desulfovibrionia</taxon>
        <taxon>Desulfovibrionales</taxon>
        <taxon>Desulfovibrionaceae</taxon>
        <taxon>Desulfovibrio</taxon>
    </lineage>
</organism>
<dbReference type="PANTHER" id="PTHR34477:SF1">
    <property type="entry name" value="UPF0213 PROTEIN YHBQ"/>
    <property type="match status" value="1"/>
</dbReference>
<dbReference type="EMBL" id="BLVO01000016">
    <property type="protein sequence ID" value="GFM35301.1"/>
    <property type="molecule type" value="Genomic_DNA"/>
</dbReference>
<protein>
    <submittedName>
        <fullName evidence="3">UPF0213 protein</fullName>
    </submittedName>
</protein>
<dbReference type="SUPFAM" id="SSF82771">
    <property type="entry name" value="GIY-YIG endonuclease"/>
    <property type="match status" value="1"/>
</dbReference>
<dbReference type="InterPro" id="IPR050190">
    <property type="entry name" value="UPF0213_domain"/>
</dbReference>
<dbReference type="Proteomes" id="UP000503840">
    <property type="component" value="Unassembled WGS sequence"/>
</dbReference>
<dbReference type="Gene3D" id="3.40.1440.10">
    <property type="entry name" value="GIY-YIG endonuclease"/>
    <property type="match status" value="1"/>
</dbReference>
<sequence>MRVWHHVQSEEAKQMADGKTWVVYLVRCADMSLYCGITTDLERRLGEHNSGKGAKYTRTRTPVTLVASALFPDRSSASRMEYSVKQQPSGRKIDFLARQAGAGSSSALSMTAENA</sequence>
<proteinExistence type="inferred from homology"/>
<comment type="caution">
    <text evidence="3">The sequence shown here is derived from an EMBL/GenBank/DDBJ whole genome shotgun (WGS) entry which is preliminary data.</text>
</comment>
<evidence type="ECO:0000259" key="2">
    <source>
        <dbReference type="PROSITE" id="PS50164"/>
    </source>
</evidence>
<gene>
    <name evidence="3" type="ORF">DSM101010T_36660</name>
</gene>
<dbReference type="InterPro" id="IPR000305">
    <property type="entry name" value="GIY-YIG_endonuc"/>
</dbReference>
<name>A0A7J0BPV0_9BACT</name>
<dbReference type="PROSITE" id="PS50164">
    <property type="entry name" value="GIY_YIG"/>
    <property type="match status" value="1"/>
</dbReference>
<evidence type="ECO:0000256" key="1">
    <source>
        <dbReference type="ARBA" id="ARBA00007435"/>
    </source>
</evidence>
<evidence type="ECO:0000313" key="4">
    <source>
        <dbReference type="Proteomes" id="UP000503840"/>
    </source>
</evidence>
<dbReference type="AlphaFoldDB" id="A0A7J0BPV0"/>
<feature type="domain" description="GIY-YIG" evidence="2">
    <location>
        <begin position="19"/>
        <end position="97"/>
    </location>
</feature>
<dbReference type="InterPro" id="IPR035901">
    <property type="entry name" value="GIY-YIG_endonuc_sf"/>
</dbReference>
<accession>A0A7J0BPV0</accession>
<dbReference type="CDD" id="cd10456">
    <property type="entry name" value="GIY-YIG_UPF0213"/>
    <property type="match status" value="1"/>
</dbReference>
<dbReference type="Pfam" id="PF01541">
    <property type="entry name" value="GIY-YIG"/>
    <property type="match status" value="1"/>
</dbReference>
<reference evidence="3 4" key="1">
    <citation type="submission" date="2020-05" db="EMBL/GenBank/DDBJ databases">
        <title>Draft genome sequence of Desulfovibrio sp. strain HN2T.</title>
        <authorList>
            <person name="Ueno A."/>
            <person name="Tamazawa S."/>
            <person name="Tamamura S."/>
            <person name="Murakami T."/>
            <person name="Kiyama T."/>
            <person name="Inomata H."/>
            <person name="Amano Y."/>
            <person name="Miyakawa K."/>
            <person name="Tamaki H."/>
            <person name="Naganuma T."/>
            <person name="Kaneko K."/>
        </authorList>
    </citation>
    <scope>NUCLEOTIDE SEQUENCE [LARGE SCALE GENOMIC DNA]</scope>
    <source>
        <strain evidence="3 4">HN2</strain>
    </source>
</reference>
<evidence type="ECO:0000313" key="3">
    <source>
        <dbReference type="EMBL" id="GFM35301.1"/>
    </source>
</evidence>